<feature type="region of interest" description="Disordered" evidence="14">
    <location>
        <begin position="455"/>
        <end position="474"/>
    </location>
</feature>
<evidence type="ECO:0000256" key="11">
    <source>
        <dbReference type="ARBA" id="ARBA00023163"/>
    </source>
</evidence>
<feature type="binding site" evidence="13">
    <location>
        <position position="281"/>
    </location>
    <ligand>
        <name>Zn(2+)</name>
        <dbReference type="ChEBI" id="CHEBI:29105"/>
    </ligand>
</feature>
<dbReference type="PANTHER" id="PTHR11085">
    <property type="entry name" value="NAD-DEPENDENT PROTEIN DEACYLASE SIRTUIN-5, MITOCHONDRIAL-RELATED"/>
    <property type="match status" value="1"/>
</dbReference>
<dbReference type="GO" id="GO:0005634">
    <property type="term" value="C:nucleus"/>
    <property type="evidence" value="ECO:0007669"/>
    <property type="project" value="UniProtKB-SubCell"/>
</dbReference>
<keyword evidence="11" id="KW-0804">Transcription</keyword>
<evidence type="ECO:0000256" key="7">
    <source>
        <dbReference type="ARBA" id="ARBA00022723"/>
    </source>
</evidence>
<dbReference type="Pfam" id="PF04574">
    <property type="entry name" value="DUF592"/>
    <property type="match status" value="1"/>
</dbReference>
<evidence type="ECO:0000256" key="8">
    <source>
        <dbReference type="ARBA" id="ARBA00022833"/>
    </source>
</evidence>
<comment type="similarity">
    <text evidence="4">Belongs to the sirtuin family. Class I subfamily.</text>
</comment>
<feature type="compositionally biased region" description="Acidic residues" evidence="14">
    <location>
        <begin position="16"/>
        <end position="38"/>
    </location>
</feature>
<comment type="cofactor">
    <cofactor evidence="1">
        <name>Zn(2+)</name>
        <dbReference type="ChEBI" id="CHEBI:29105"/>
    </cofactor>
</comment>
<dbReference type="Gene3D" id="3.40.50.1220">
    <property type="entry name" value="TPP-binding domain"/>
    <property type="match status" value="1"/>
</dbReference>
<feature type="domain" description="Deacetylase sirtuin-type" evidence="15">
    <location>
        <begin position="145"/>
        <end position="433"/>
    </location>
</feature>
<keyword evidence="8 13" id="KW-0862">Zinc</keyword>
<evidence type="ECO:0000256" key="2">
    <source>
        <dbReference type="ARBA" id="ARBA00004123"/>
    </source>
</evidence>
<feature type="region of interest" description="Disordered" evidence="14">
    <location>
        <begin position="1"/>
        <end position="70"/>
    </location>
</feature>
<sequence length="474" mass="53053">MSEAAEAAALERLIDREDDLDSEDLDRLEDEAEQEMLADMEREGLDTASPAASTEGAPDDADDSYEYGPMTPDDVRGIIVDLRKYGMMECLRRHVLPEPSNIVALLLSLGVMLPRSMLDVAESEPYSLLPVLKMVLTRILRQRQKLPQYNTVDDVLDLLRRSTRILVLCGAGISVSCGIPDFRSKDGLYAILAKENQYDLDDPSDMFDKDTFLRDPSMFYSFAHSIYPAHFQPSPSHRFVRKLETQGKLLRMYSQNIDTLEQKAGIQRVIQCHGSFATATCTDPRCGYHTSGESIRADILAKRVPSCPRCDERRERERAMAKRRKTESDDEDDDLAYGIMKPDITFFGEKVRVLANEKLPDAFEQSVWADRDQVDLILVMGTSLKVAPVADLLSHLPPSVPCVLINRTPITHVAMDVMLLGDSDRVVQYLDERLSDTPSMDEPRRVGESHVWLFPGADPGELADGAPSSPVGTK</sequence>
<dbReference type="PANTHER" id="PTHR11085:SF9">
    <property type="entry name" value="NAD-DEPENDENT PROTEIN DEACETYLASE SIRTUIN-1"/>
    <property type="match status" value="1"/>
</dbReference>
<evidence type="ECO:0000256" key="4">
    <source>
        <dbReference type="ARBA" id="ARBA00006924"/>
    </source>
</evidence>
<dbReference type="AlphaFoldDB" id="A0A1M8A5M2"/>
<dbReference type="VEuPathDB" id="FungiDB:MSYG_2114"/>
<dbReference type="OrthoDB" id="420264at2759"/>
<evidence type="ECO:0000256" key="3">
    <source>
        <dbReference type="ARBA" id="ARBA00004173"/>
    </source>
</evidence>
<keyword evidence="10" id="KW-0520">NAD</keyword>
<dbReference type="Pfam" id="PF02146">
    <property type="entry name" value="SIR2"/>
    <property type="match status" value="1"/>
</dbReference>
<dbReference type="InterPro" id="IPR050134">
    <property type="entry name" value="NAD-dep_sirtuin_deacylases"/>
</dbReference>
<evidence type="ECO:0000313" key="16">
    <source>
        <dbReference type="EMBL" id="SHO77772.1"/>
    </source>
</evidence>
<dbReference type="InterPro" id="IPR007654">
    <property type="entry name" value="NAD-dep_histone_deAcase_SIR2_N"/>
</dbReference>
<protein>
    <submittedName>
        <fullName evidence="16">Similar to S.cerevisiae protein HST1 (NAD(+)-dependent histone deacetylase)</fullName>
    </submittedName>
</protein>
<keyword evidence="5" id="KW-0678">Repressor</keyword>
<feature type="binding site" evidence="13">
    <location>
        <position position="310"/>
    </location>
    <ligand>
        <name>Zn(2+)</name>
        <dbReference type="ChEBI" id="CHEBI:29105"/>
    </ligand>
</feature>
<reference evidence="17" key="1">
    <citation type="journal article" date="2017" name="Nucleic Acids Res.">
        <title>Proteogenomics produces comprehensive and highly accurate protein-coding gene annotation in a complete genome assembly of Malassezia sympodialis.</title>
        <authorList>
            <person name="Zhu Y."/>
            <person name="Engstroem P.G."/>
            <person name="Tellgren-Roth C."/>
            <person name="Baudo C.D."/>
            <person name="Kennell J.C."/>
            <person name="Sun S."/>
            <person name="Billmyre R.B."/>
            <person name="Schroeder M.S."/>
            <person name="Andersson A."/>
            <person name="Holm T."/>
            <person name="Sigurgeirsson B."/>
            <person name="Wu G."/>
            <person name="Sankaranarayanan S.R."/>
            <person name="Siddharthan R."/>
            <person name="Sanyal K."/>
            <person name="Lundeberg J."/>
            <person name="Nystedt B."/>
            <person name="Boekhout T."/>
            <person name="Dawson T.L. Jr."/>
            <person name="Heitman J."/>
            <person name="Scheynius A."/>
            <person name="Lehtioe J."/>
        </authorList>
    </citation>
    <scope>NUCLEOTIDE SEQUENCE [LARGE SCALE GENOMIC DNA]</scope>
    <source>
        <strain evidence="17">ATCC 42132</strain>
    </source>
</reference>
<proteinExistence type="inferred from homology"/>
<comment type="subcellular location">
    <subcellularLocation>
        <location evidence="3">Mitochondrion</location>
    </subcellularLocation>
    <subcellularLocation>
        <location evidence="2">Nucleus</location>
    </subcellularLocation>
</comment>
<dbReference type="GO" id="GO:0005739">
    <property type="term" value="C:mitochondrion"/>
    <property type="evidence" value="ECO:0007669"/>
    <property type="project" value="UniProtKB-SubCell"/>
</dbReference>
<evidence type="ECO:0000256" key="12">
    <source>
        <dbReference type="ARBA" id="ARBA00023242"/>
    </source>
</evidence>
<dbReference type="InterPro" id="IPR026590">
    <property type="entry name" value="Ssirtuin_cat_dom"/>
</dbReference>
<evidence type="ECO:0000256" key="6">
    <source>
        <dbReference type="ARBA" id="ARBA00022679"/>
    </source>
</evidence>
<evidence type="ECO:0000256" key="1">
    <source>
        <dbReference type="ARBA" id="ARBA00001947"/>
    </source>
</evidence>
<evidence type="ECO:0000256" key="10">
    <source>
        <dbReference type="ARBA" id="ARBA00023027"/>
    </source>
</evidence>
<accession>A0A1M8A5M2</accession>
<feature type="binding site" evidence="13">
    <location>
        <position position="307"/>
    </location>
    <ligand>
        <name>Zn(2+)</name>
        <dbReference type="ChEBI" id="CHEBI:29105"/>
    </ligand>
</feature>
<dbReference type="GO" id="GO:0046872">
    <property type="term" value="F:metal ion binding"/>
    <property type="evidence" value="ECO:0007669"/>
    <property type="project" value="UniProtKB-KW"/>
</dbReference>
<name>A0A1M8A5M2_MALS4</name>
<keyword evidence="7 13" id="KW-0479">Metal-binding</keyword>
<dbReference type="GO" id="GO:0046970">
    <property type="term" value="F:histone H4K16 deacetylase activity, NAD-dependent"/>
    <property type="evidence" value="ECO:0007669"/>
    <property type="project" value="TreeGrafter"/>
</dbReference>
<evidence type="ECO:0000256" key="13">
    <source>
        <dbReference type="PROSITE-ProRule" id="PRU00236"/>
    </source>
</evidence>
<evidence type="ECO:0000313" key="17">
    <source>
        <dbReference type="Proteomes" id="UP000186303"/>
    </source>
</evidence>
<feature type="binding site" evidence="13">
    <location>
        <position position="286"/>
    </location>
    <ligand>
        <name>Zn(2+)</name>
        <dbReference type="ChEBI" id="CHEBI:29105"/>
    </ligand>
</feature>
<dbReference type="InterPro" id="IPR003000">
    <property type="entry name" value="Sirtuin"/>
</dbReference>
<dbReference type="SUPFAM" id="SSF52467">
    <property type="entry name" value="DHS-like NAD/FAD-binding domain"/>
    <property type="match status" value="1"/>
</dbReference>
<evidence type="ECO:0000259" key="15">
    <source>
        <dbReference type="PROSITE" id="PS50305"/>
    </source>
</evidence>
<keyword evidence="9" id="KW-0805">Transcription regulation</keyword>
<keyword evidence="6" id="KW-0808">Transferase</keyword>
<feature type="region of interest" description="Disordered" evidence="14">
    <location>
        <begin position="313"/>
        <end position="334"/>
    </location>
</feature>
<dbReference type="InterPro" id="IPR026591">
    <property type="entry name" value="Sirtuin_cat_small_dom_sf"/>
</dbReference>
<dbReference type="InterPro" id="IPR029035">
    <property type="entry name" value="DHS-like_NAD/FAD-binding_dom"/>
</dbReference>
<dbReference type="Proteomes" id="UP000186303">
    <property type="component" value="Chromosome 3"/>
</dbReference>
<dbReference type="STRING" id="1230383.A0A1M8A5M2"/>
<gene>
    <name evidence="16" type="ORF">MSYG_2114</name>
</gene>
<dbReference type="EMBL" id="LT671823">
    <property type="protein sequence ID" value="SHO77772.1"/>
    <property type="molecule type" value="Genomic_DNA"/>
</dbReference>
<evidence type="ECO:0000256" key="9">
    <source>
        <dbReference type="ARBA" id="ARBA00023015"/>
    </source>
</evidence>
<dbReference type="GO" id="GO:0070403">
    <property type="term" value="F:NAD+ binding"/>
    <property type="evidence" value="ECO:0007669"/>
    <property type="project" value="InterPro"/>
</dbReference>
<keyword evidence="12" id="KW-0539">Nucleus</keyword>
<evidence type="ECO:0000256" key="5">
    <source>
        <dbReference type="ARBA" id="ARBA00022491"/>
    </source>
</evidence>
<feature type="active site" description="Proton acceptor" evidence="13">
    <location>
        <position position="273"/>
    </location>
</feature>
<evidence type="ECO:0000256" key="14">
    <source>
        <dbReference type="SAM" id="MobiDB-lite"/>
    </source>
</evidence>
<feature type="compositionally biased region" description="Low complexity" evidence="14">
    <location>
        <begin position="1"/>
        <end position="11"/>
    </location>
</feature>
<keyword evidence="17" id="KW-1185">Reference proteome</keyword>
<organism evidence="16 17">
    <name type="scientific">Malassezia sympodialis (strain ATCC 42132)</name>
    <name type="common">Atopic eczema-associated yeast</name>
    <dbReference type="NCBI Taxonomy" id="1230383"/>
    <lineage>
        <taxon>Eukaryota</taxon>
        <taxon>Fungi</taxon>
        <taxon>Dikarya</taxon>
        <taxon>Basidiomycota</taxon>
        <taxon>Ustilaginomycotina</taxon>
        <taxon>Malasseziomycetes</taxon>
        <taxon>Malasseziales</taxon>
        <taxon>Malasseziaceae</taxon>
        <taxon>Malassezia</taxon>
    </lineage>
</organism>
<dbReference type="OMA" id="GYKCDGK"/>
<dbReference type="Gene3D" id="3.30.1600.10">
    <property type="entry name" value="SIR2/SIRT2 'Small Domain"/>
    <property type="match status" value="1"/>
</dbReference>
<dbReference type="PROSITE" id="PS50305">
    <property type="entry name" value="SIRTUIN"/>
    <property type="match status" value="1"/>
</dbReference>